<keyword evidence="2" id="KW-0328">Glycosyltransferase</keyword>
<dbReference type="Pfam" id="PF13439">
    <property type="entry name" value="Glyco_transf_4"/>
    <property type="match status" value="1"/>
</dbReference>
<proteinExistence type="predicted"/>
<evidence type="ECO:0000256" key="3">
    <source>
        <dbReference type="ARBA" id="ARBA00022679"/>
    </source>
</evidence>
<evidence type="ECO:0000256" key="2">
    <source>
        <dbReference type="ARBA" id="ARBA00022676"/>
    </source>
</evidence>
<comment type="caution">
    <text evidence="5">The sequence shown here is derived from an EMBL/GenBank/DDBJ whole genome shotgun (WGS) entry which is preliminary data.</text>
</comment>
<evidence type="ECO:0000259" key="4">
    <source>
        <dbReference type="Pfam" id="PF13439"/>
    </source>
</evidence>
<name>A0ABW8N6A8_9MICC</name>
<dbReference type="InterPro" id="IPR050194">
    <property type="entry name" value="Glycosyltransferase_grp1"/>
</dbReference>
<organism evidence="5 6">
    <name type="scientific">Paenarthrobacter histidinolovorans</name>
    <dbReference type="NCBI Taxonomy" id="43664"/>
    <lineage>
        <taxon>Bacteria</taxon>
        <taxon>Bacillati</taxon>
        <taxon>Actinomycetota</taxon>
        <taxon>Actinomycetes</taxon>
        <taxon>Micrococcales</taxon>
        <taxon>Micrococcaceae</taxon>
        <taxon>Paenarthrobacter</taxon>
    </lineage>
</organism>
<sequence length="424" mass="45263">MRILVYPHDLRMGGSQLNAIELGAAVKELGHEVILFGQPGPLAERGAGLGLEFIPAPAPGKRPSPSVISALVRTVRERRIDIVHGYEWPPALECLAASKLVRGTTAVATVMSMAVAPFIPKSMPLMVGTEQIRQAELSSGRRRVHLLEPPVDLAANRAADEVDVDGFRARWGLPEDVPTVVCVSRLAKELKLEGILSAIDAVGQLAGDLKVCLLITGSGPAEAVVSERAERVNEATGERTVILTGELPDPRPAYAVADAVLGMGGSALRGLSFEKPLIVQGERGFWELLTPESLPVFLWQGWYGSGPGSTGPGTHGLVSILEDLLTDAPLRKSLGAFGRSVVEDRFSLASAAQHQTELYRRSLAGGSGMGSGLWAEAAAGIQYTSYVVRRRYQRLRGHQPAEDFNALPVAVRADARGPFVSREA</sequence>
<evidence type="ECO:0000313" key="6">
    <source>
        <dbReference type="Proteomes" id="UP001620520"/>
    </source>
</evidence>
<dbReference type="Gene3D" id="3.40.50.2000">
    <property type="entry name" value="Glycogen Phosphorylase B"/>
    <property type="match status" value="2"/>
</dbReference>
<dbReference type="EMBL" id="JBIYEW010000003">
    <property type="protein sequence ID" value="MFK4639101.1"/>
    <property type="molecule type" value="Genomic_DNA"/>
</dbReference>
<keyword evidence="6" id="KW-1185">Reference proteome</keyword>
<dbReference type="Pfam" id="PF13692">
    <property type="entry name" value="Glyco_trans_1_4"/>
    <property type="match status" value="1"/>
</dbReference>
<dbReference type="InterPro" id="IPR028098">
    <property type="entry name" value="Glyco_trans_4-like_N"/>
</dbReference>
<accession>A0ABW8N6A8</accession>
<protein>
    <recommendedName>
        <fullName evidence="1">D-inositol 3-phosphate glycosyltransferase</fullName>
    </recommendedName>
</protein>
<dbReference type="SUPFAM" id="SSF53756">
    <property type="entry name" value="UDP-Glycosyltransferase/glycogen phosphorylase"/>
    <property type="match status" value="1"/>
</dbReference>
<reference evidence="5 6" key="1">
    <citation type="submission" date="2024-10" db="EMBL/GenBank/DDBJ databases">
        <title>Novel secondary metabolite-producing bacteria for plant disease control.</title>
        <authorList>
            <person name="Chevrette M."/>
        </authorList>
    </citation>
    <scope>NUCLEOTIDE SEQUENCE [LARGE SCALE GENOMIC DNA]</scope>
    <source>
        <strain evidence="5 6">J30 TE3557</strain>
    </source>
</reference>
<dbReference type="PANTHER" id="PTHR45947">
    <property type="entry name" value="SULFOQUINOVOSYL TRANSFERASE SQD2"/>
    <property type="match status" value="1"/>
</dbReference>
<keyword evidence="3" id="KW-0808">Transferase</keyword>
<dbReference type="RefSeq" id="WP_404594293.1">
    <property type="nucleotide sequence ID" value="NZ_JBIYEW010000003.1"/>
</dbReference>
<dbReference type="Proteomes" id="UP001620520">
    <property type="component" value="Unassembled WGS sequence"/>
</dbReference>
<dbReference type="PANTHER" id="PTHR45947:SF3">
    <property type="entry name" value="SULFOQUINOVOSYL TRANSFERASE SQD2"/>
    <property type="match status" value="1"/>
</dbReference>
<evidence type="ECO:0000256" key="1">
    <source>
        <dbReference type="ARBA" id="ARBA00021292"/>
    </source>
</evidence>
<gene>
    <name evidence="5" type="ORF">ABIA52_001990</name>
</gene>
<evidence type="ECO:0000313" key="5">
    <source>
        <dbReference type="EMBL" id="MFK4639101.1"/>
    </source>
</evidence>
<feature type="domain" description="Glycosyltransferase subfamily 4-like N-terminal" evidence="4">
    <location>
        <begin position="13"/>
        <end position="110"/>
    </location>
</feature>